<dbReference type="AlphaFoldDB" id="A0A8H9IZV6"/>
<evidence type="ECO:0000313" key="2">
    <source>
        <dbReference type="Proteomes" id="UP000658656"/>
    </source>
</evidence>
<dbReference type="Proteomes" id="UP000658656">
    <property type="component" value="Unassembled WGS sequence"/>
</dbReference>
<reference evidence="1" key="2">
    <citation type="submission" date="2020-09" db="EMBL/GenBank/DDBJ databases">
        <authorList>
            <person name="Sun Q."/>
            <person name="Zhou Y."/>
        </authorList>
    </citation>
    <scope>NUCLEOTIDE SEQUENCE</scope>
    <source>
        <strain evidence="1">CGMCC 4.7679</strain>
    </source>
</reference>
<sequence length="89" mass="9827">MVSNELTPEQRRLRAQIAAHVSWANTQDRAARTAAARKAAVDRFHKQVDPEGKLSPQERAVKLSLPTAIVVMTIDHARPGARSASCMWP</sequence>
<accession>A0A8H9IZV6</accession>
<keyword evidence="2" id="KW-1185">Reference proteome</keyword>
<dbReference type="RefSeq" id="WP_145935989.1">
    <property type="nucleotide sequence ID" value="NZ_BNAV01000016.1"/>
</dbReference>
<reference evidence="1" key="1">
    <citation type="journal article" date="2014" name="Int. J. Syst. Evol. Microbiol.">
        <title>Complete genome sequence of Corynebacterium casei LMG S-19264T (=DSM 44701T), isolated from a smear-ripened cheese.</title>
        <authorList>
            <consortium name="US DOE Joint Genome Institute (JGI-PGF)"/>
            <person name="Walter F."/>
            <person name="Albersmeier A."/>
            <person name="Kalinowski J."/>
            <person name="Ruckert C."/>
        </authorList>
    </citation>
    <scope>NUCLEOTIDE SEQUENCE</scope>
    <source>
        <strain evidence="1">CGMCC 4.7679</strain>
    </source>
</reference>
<protein>
    <submittedName>
        <fullName evidence="1">Uncharacterized protein</fullName>
    </submittedName>
</protein>
<dbReference type="EMBL" id="BNAV01000016">
    <property type="protein sequence ID" value="GHF83441.1"/>
    <property type="molecule type" value="Genomic_DNA"/>
</dbReference>
<name>A0A8H9IZV6_9PSEU</name>
<organism evidence="1 2">
    <name type="scientific">Amycolatopsis bartoniae</name>
    <dbReference type="NCBI Taxonomy" id="941986"/>
    <lineage>
        <taxon>Bacteria</taxon>
        <taxon>Bacillati</taxon>
        <taxon>Actinomycetota</taxon>
        <taxon>Actinomycetes</taxon>
        <taxon>Pseudonocardiales</taxon>
        <taxon>Pseudonocardiaceae</taxon>
        <taxon>Amycolatopsis</taxon>
    </lineage>
</organism>
<evidence type="ECO:0000313" key="1">
    <source>
        <dbReference type="EMBL" id="GHF83441.1"/>
    </source>
</evidence>
<dbReference type="OrthoDB" id="3432435at2"/>
<comment type="caution">
    <text evidence="1">The sequence shown here is derived from an EMBL/GenBank/DDBJ whole genome shotgun (WGS) entry which is preliminary data.</text>
</comment>
<gene>
    <name evidence="1" type="ORF">GCM10017566_66880</name>
</gene>
<proteinExistence type="predicted"/>